<accession>A0A454JMZ4</accession>
<keyword evidence="12" id="KW-1185">Reference proteome</keyword>
<protein>
    <recommendedName>
        <fullName evidence="3 10">Gluconokinase</fullName>
        <ecNumber evidence="3 10">2.7.1.12</ecNumber>
    </recommendedName>
</protein>
<dbReference type="Proteomes" id="UP000274139">
    <property type="component" value="Unassembled WGS sequence"/>
</dbReference>
<evidence type="ECO:0000256" key="6">
    <source>
        <dbReference type="ARBA" id="ARBA00022777"/>
    </source>
</evidence>
<reference evidence="11 12" key="1">
    <citation type="submission" date="2018-10" db="EMBL/GenBank/DDBJ databases">
        <title>Draft genome sequence of Aquitalea MWU14-2217 isolated from a wild cranberry bog in Provincetown, Massachusetts.</title>
        <authorList>
            <person name="Ebadzadsahrai G."/>
            <person name="Soby S."/>
        </authorList>
    </citation>
    <scope>NUCLEOTIDE SEQUENCE [LARGE SCALE GENOMIC DNA]</scope>
    <source>
        <strain evidence="11 12">MWU14-2217</strain>
    </source>
</reference>
<dbReference type="EC" id="2.7.1.12" evidence="3 10"/>
<evidence type="ECO:0000256" key="5">
    <source>
        <dbReference type="ARBA" id="ARBA00022741"/>
    </source>
</evidence>
<dbReference type="GO" id="GO:0019521">
    <property type="term" value="P:D-gluconate metabolic process"/>
    <property type="evidence" value="ECO:0007669"/>
    <property type="project" value="UniProtKB-KW"/>
</dbReference>
<organism evidence="11 12">
    <name type="scientific">Aquitalea palustris</name>
    <dbReference type="NCBI Taxonomy" id="2480983"/>
    <lineage>
        <taxon>Bacteria</taxon>
        <taxon>Pseudomonadati</taxon>
        <taxon>Pseudomonadota</taxon>
        <taxon>Betaproteobacteria</taxon>
        <taxon>Neisseriales</taxon>
        <taxon>Chromobacteriaceae</taxon>
        <taxon>Aquitalea</taxon>
    </lineage>
</organism>
<dbReference type="GO" id="GO:0046316">
    <property type="term" value="F:gluconokinase activity"/>
    <property type="evidence" value="ECO:0007669"/>
    <property type="project" value="UniProtKB-EC"/>
</dbReference>
<keyword evidence="7 10" id="KW-0067">ATP-binding</keyword>
<dbReference type="Gene3D" id="3.40.50.300">
    <property type="entry name" value="P-loop containing nucleotide triphosphate hydrolases"/>
    <property type="match status" value="1"/>
</dbReference>
<dbReference type="CDD" id="cd02021">
    <property type="entry name" value="GntK"/>
    <property type="match status" value="1"/>
</dbReference>
<evidence type="ECO:0000256" key="8">
    <source>
        <dbReference type="ARBA" id="ARBA00023064"/>
    </source>
</evidence>
<evidence type="ECO:0000256" key="9">
    <source>
        <dbReference type="ARBA" id="ARBA00048090"/>
    </source>
</evidence>
<keyword evidence="5 10" id="KW-0547">Nucleotide-binding</keyword>
<dbReference type="InterPro" id="IPR027417">
    <property type="entry name" value="P-loop_NTPase"/>
</dbReference>
<dbReference type="NCBIfam" id="TIGR01313">
    <property type="entry name" value="therm_gnt_kin"/>
    <property type="match status" value="1"/>
</dbReference>
<dbReference type="EMBL" id="RFAR01000005">
    <property type="protein sequence ID" value="RMD01621.1"/>
    <property type="molecule type" value="Genomic_DNA"/>
</dbReference>
<evidence type="ECO:0000313" key="12">
    <source>
        <dbReference type="Proteomes" id="UP000274139"/>
    </source>
</evidence>
<gene>
    <name evidence="11" type="ORF">EAY64_01915</name>
</gene>
<evidence type="ECO:0000313" key="11">
    <source>
        <dbReference type="EMBL" id="RMD01621.1"/>
    </source>
</evidence>
<sequence>MNIPNIVVMGVAGCGKSSLGLALANTLGASYIEGDSYHPPQNIARMAAGIPLTDTDRAGWLELLAQRLASGVALGEPMVLACSALKRRYRDTLRQGDPKLLFVHLAGNKTLIAARMAARDAHFMPGSLLDSQFRDLEEPTGDESFIRCDISQPLDKLLQQLLLQLTQNQ</sequence>
<evidence type="ECO:0000256" key="3">
    <source>
        <dbReference type="ARBA" id="ARBA00012054"/>
    </source>
</evidence>
<comment type="catalytic activity">
    <reaction evidence="9 10">
        <text>D-gluconate + ATP = 6-phospho-D-gluconate + ADP + H(+)</text>
        <dbReference type="Rhea" id="RHEA:19433"/>
        <dbReference type="ChEBI" id="CHEBI:15378"/>
        <dbReference type="ChEBI" id="CHEBI:18391"/>
        <dbReference type="ChEBI" id="CHEBI:30616"/>
        <dbReference type="ChEBI" id="CHEBI:58759"/>
        <dbReference type="ChEBI" id="CHEBI:456216"/>
        <dbReference type="EC" id="2.7.1.12"/>
    </reaction>
</comment>
<keyword evidence="6 10" id="KW-0418">Kinase</keyword>
<dbReference type="PANTHER" id="PTHR43442">
    <property type="entry name" value="GLUCONOKINASE-RELATED"/>
    <property type="match status" value="1"/>
</dbReference>
<comment type="similarity">
    <text evidence="2 10">Belongs to the gluconokinase GntK/GntV family.</text>
</comment>
<evidence type="ECO:0000256" key="7">
    <source>
        <dbReference type="ARBA" id="ARBA00022840"/>
    </source>
</evidence>
<dbReference type="AlphaFoldDB" id="A0A454JMZ4"/>
<dbReference type="GO" id="GO:0005737">
    <property type="term" value="C:cytoplasm"/>
    <property type="evidence" value="ECO:0007669"/>
    <property type="project" value="TreeGrafter"/>
</dbReference>
<dbReference type="SUPFAM" id="SSF52540">
    <property type="entry name" value="P-loop containing nucleoside triphosphate hydrolases"/>
    <property type="match status" value="1"/>
</dbReference>
<dbReference type="FunFam" id="3.40.50.300:FF:000522">
    <property type="entry name" value="Gluconokinase"/>
    <property type="match status" value="1"/>
</dbReference>
<keyword evidence="4 10" id="KW-0808">Transferase</keyword>
<evidence type="ECO:0000256" key="4">
    <source>
        <dbReference type="ARBA" id="ARBA00022679"/>
    </source>
</evidence>
<dbReference type="PANTHER" id="PTHR43442:SF3">
    <property type="entry name" value="GLUCONOKINASE-RELATED"/>
    <property type="match status" value="1"/>
</dbReference>
<evidence type="ECO:0000256" key="10">
    <source>
        <dbReference type="RuleBase" id="RU363066"/>
    </source>
</evidence>
<evidence type="ECO:0000256" key="2">
    <source>
        <dbReference type="ARBA" id="ARBA00008420"/>
    </source>
</evidence>
<name>A0A454JMZ4_9NEIS</name>
<dbReference type="OrthoDB" id="9795716at2"/>
<evidence type="ECO:0000256" key="1">
    <source>
        <dbReference type="ARBA" id="ARBA00004761"/>
    </source>
</evidence>
<dbReference type="InterPro" id="IPR006001">
    <property type="entry name" value="Therm_gnt_kin"/>
</dbReference>
<dbReference type="RefSeq" id="WP_103523099.1">
    <property type="nucleotide sequence ID" value="NZ_JAIZDC010000007.1"/>
</dbReference>
<comment type="pathway">
    <text evidence="1">Carbohydrate acid metabolism.</text>
</comment>
<keyword evidence="8" id="KW-0311">Gluconate utilization</keyword>
<comment type="caution">
    <text evidence="11">The sequence shown here is derived from an EMBL/GenBank/DDBJ whole genome shotgun (WGS) entry which is preliminary data.</text>
</comment>
<proteinExistence type="inferred from homology"/>
<dbReference type="GO" id="GO:0005524">
    <property type="term" value="F:ATP binding"/>
    <property type="evidence" value="ECO:0007669"/>
    <property type="project" value="UniProtKB-KW"/>
</dbReference>